<sequence>MRILVLGGTVFLSRAVAEVALAAGHAVTCVSRGISGDPPRGAAAVKADRSEPGSLAAALGGEAFDAVVDVATMSAPWVREALDVLADRAGHWTFVSSLNAYADLARRGGTVGQATLPPLHGTPDASVHLTDPEVYGAAKVGSEDAVRDRAGERALIVRGGLICGHGDVLDRFGYWANRFSRGGQAVVPDAPGHPMQLVDVRDLAAWIVRCAEAGTIGTYDGTGPRSTLARVLEEVVEAVGAPDLDLVRVPAETLVSEDVGIWAGPRSLPLWLPPTHWGLADRDVRDTLDAGLTVRPVAETARAALAWERSLGLDRDRRAGLTSAEERAVLRAHTTG</sequence>
<proteinExistence type="predicted"/>
<evidence type="ECO:0000313" key="2">
    <source>
        <dbReference type="EMBL" id="SFN43524.1"/>
    </source>
</evidence>
<dbReference type="SUPFAM" id="SSF51735">
    <property type="entry name" value="NAD(P)-binding Rossmann-fold domains"/>
    <property type="match status" value="1"/>
</dbReference>
<dbReference type="EMBL" id="FOUY01000014">
    <property type="protein sequence ID" value="SFN43524.1"/>
    <property type="molecule type" value="Genomic_DNA"/>
</dbReference>
<dbReference type="STRING" id="260086.SAMN05216207_101451"/>
<dbReference type="RefSeq" id="WP_093343314.1">
    <property type="nucleotide sequence ID" value="NZ_FOUY01000014.1"/>
</dbReference>
<accession>A0A1I4YZU0</accession>
<feature type="domain" description="NAD-dependent epimerase/dehydratase" evidence="1">
    <location>
        <begin position="3"/>
        <end position="213"/>
    </location>
</feature>
<dbReference type="OrthoDB" id="7941246at2"/>
<name>A0A1I4YZU0_PSUAM</name>
<keyword evidence="3" id="KW-1185">Reference proteome</keyword>
<dbReference type="Pfam" id="PF01370">
    <property type="entry name" value="Epimerase"/>
    <property type="match status" value="1"/>
</dbReference>
<reference evidence="2 3" key="1">
    <citation type="submission" date="2016-10" db="EMBL/GenBank/DDBJ databases">
        <authorList>
            <person name="de Groot N.N."/>
        </authorList>
    </citation>
    <scope>NUCLEOTIDE SEQUENCE [LARGE SCALE GENOMIC DNA]</scope>
    <source>
        <strain evidence="2 3">CGMCC 4.1877</strain>
    </source>
</reference>
<dbReference type="Proteomes" id="UP000199614">
    <property type="component" value="Unassembled WGS sequence"/>
</dbReference>
<dbReference type="InterPro" id="IPR001509">
    <property type="entry name" value="Epimerase_deHydtase"/>
</dbReference>
<organism evidence="2 3">
    <name type="scientific">Pseudonocardia ammonioxydans</name>
    <dbReference type="NCBI Taxonomy" id="260086"/>
    <lineage>
        <taxon>Bacteria</taxon>
        <taxon>Bacillati</taxon>
        <taxon>Actinomycetota</taxon>
        <taxon>Actinomycetes</taxon>
        <taxon>Pseudonocardiales</taxon>
        <taxon>Pseudonocardiaceae</taxon>
        <taxon>Pseudonocardia</taxon>
    </lineage>
</organism>
<gene>
    <name evidence="2" type="ORF">SAMN05216207_101451</name>
</gene>
<evidence type="ECO:0000313" key="3">
    <source>
        <dbReference type="Proteomes" id="UP000199614"/>
    </source>
</evidence>
<dbReference type="AlphaFoldDB" id="A0A1I4YZU0"/>
<protein>
    <submittedName>
        <fullName evidence="2">Nucleoside-diphosphate-sugar epimerase</fullName>
    </submittedName>
</protein>
<dbReference type="Gene3D" id="3.40.50.720">
    <property type="entry name" value="NAD(P)-binding Rossmann-like Domain"/>
    <property type="match status" value="1"/>
</dbReference>
<evidence type="ECO:0000259" key="1">
    <source>
        <dbReference type="Pfam" id="PF01370"/>
    </source>
</evidence>
<dbReference type="InterPro" id="IPR036291">
    <property type="entry name" value="NAD(P)-bd_dom_sf"/>
</dbReference>